<gene>
    <name evidence="4" type="primary">ssb_3</name>
    <name evidence="4" type="ORF">HMPREF1316_2380</name>
</gene>
<protein>
    <recommendedName>
        <fullName evidence="2 3">Single-stranded DNA-binding protein</fullName>
        <shortName evidence="2">SSB</shortName>
    </recommendedName>
</protein>
<keyword evidence="2" id="KW-0227">DNA damage</keyword>
<evidence type="ECO:0000256" key="1">
    <source>
        <dbReference type="ARBA" id="ARBA00023125"/>
    </source>
</evidence>
<name>U2UY67_9ACTN</name>
<comment type="caution">
    <text evidence="2">Lacks conserved residue(s) required for the propagation of feature annotation.</text>
</comment>
<keyword evidence="2" id="KW-0235">DNA replication</keyword>
<reference evidence="4 5" key="1">
    <citation type="submission" date="2013-08" db="EMBL/GenBank/DDBJ databases">
        <authorList>
            <person name="Durkin A.S."/>
            <person name="Haft D.R."/>
            <person name="McCorrison J."/>
            <person name="Torralba M."/>
            <person name="Gillis M."/>
            <person name="Haft D.H."/>
            <person name="Methe B."/>
            <person name="Sutton G."/>
            <person name="Nelson K.E."/>
        </authorList>
    </citation>
    <scope>NUCLEOTIDE SEQUENCE [LARGE SCALE GENOMIC DNA]</scope>
    <source>
        <strain evidence="4 5">F0195</strain>
    </source>
</reference>
<dbReference type="EMBL" id="AWEZ01000047">
    <property type="protein sequence ID" value="ERL08057.1"/>
    <property type="molecule type" value="Genomic_DNA"/>
</dbReference>
<dbReference type="InterPro" id="IPR012340">
    <property type="entry name" value="NA-bd_OB-fold"/>
</dbReference>
<dbReference type="Proteomes" id="UP000016638">
    <property type="component" value="Unassembled WGS sequence"/>
</dbReference>
<comment type="subunit">
    <text evidence="2">Homotetramer.</text>
</comment>
<dbReference type="Gene3D" id="2.40.50.140">
    <property type="entry name" value="Nucleic acid-binding proteins"/>
    <property type="match status" value="1"/>
</dbReference>
<comment type="function">
    <text evidence="2">Plays an important role in DNA replication, recombination and repair. Binds to ssDNA and to an array of partner proteins to recruit them to their sites of action during DNA metabolism.</text>
</comment>
<dbReference type="CDD" id="cd04496">
    <property type="entry name" value="SSB_OBF"/>
    <property type="match status" value="1"/>
</dbReference>
<dbReference type="STRING" id="1125712.HMPREF1316_2380"/>
<dbReference type="GO" id="GO:0009295">
    <property type="term" value="C:nucleoid"/>
    <property type="evidence" value="ECO:0007669"/>
    <property type="project" value="TreeGrafter"/>
</dbReference>
<dbReference type="GO" id="GO:0003697">
    <property type="term" value="F:single-stranded DNA binding"/>
    <property type="evidence" value="ECO:0007669"/>
    <property type="project" value="UniProtKB-UniRule"/>
</dbReference>
<keyword evidence="2" id="KW-0233">DNA recombination</keyword>
<feature type="short sequence motif" description="Important for interaction with partner proteins" evidence="2">
    <location>
        <begin position="132"/>
        <end position="137"/>
    </location>
</feature>
<dbReference type="AlphaFoldDB" id="U2UY67"/>
<evidence type="ECO:0000256" key="3">
    <source>
        <dbReference type="PIRNR" id="PIRNR002070"/>
    </source>
</evidence>
<evidence type="ECO:0000313" key="4">
    <source>
        <dbReference type="EMBL" id="ERL08057.1"/>
    </source>
</evidence>
<sequence length="137" mass="14938">MSVNVVSISGNLGGEAKVRVTQGGTSVLSLSVAVNERVRNTNGEWEDRPNWVPCVIFGRRAEALGRLLSKGSRVALSGRLHESRWLKDDQRRSRLELVVSEVEFLSPARGMGGEQAMPQIPVPQQAMAAVADEDIPF</sequence>
<dbReference type="InterPro" id="IPR000424">
    <property type="entry name" value="Primosome_PriB/ssb"/>
</dbReference>
<dbReference type="NCBIfam" id="TIGR00621">
    <property type="entry name" value="ssb"/>
    <property type="match status" value="1"/>
</dbReference>
<dbReference type="OrthoDB" id="9809878at2"/>
<dbReference type="PANTHER" id="PTHR10302">
    <property type="entry name" value="SINGLE-STRANDED DNA-BINDING PROTEIN"/>
    <property type="match status" value="1"/>
</dbReference>
<dbReference type="PIRSF" id="PIRSF002070">
    <property type="entry name" value="SSB"/>
    <property type="match status" value="1"/>
</dbReference>
<dbReference type="GO" id="GO:0006281">
    <property type="term" value="P:DNA repair"/>
    <property type="evidence" value="ECO:0007669"/>
    <property type="project" value="UniProtKB-UniRule"/>
</dbReference>
<dbReference type="SUPFAM" id="SSF50249">
    <property type="entry name" value="Nucleic acid-binding proteins"/>
    <property type="match status" value="1"/>
</dbReference>
<organism evidence="4 5">
    <name type="scientific">Olsenella profusa F0195</name>
    <dbReference type="NCBI Taxonomy" id="1125712"/>
    <lineage>
        <taxon>Bacteria</taxon>
        <taxon>Bacillati</taxon>
        <taxon>Actinomycetota</taxon>
        <taxon>Coriobacteriia</taxon>
        <taxon>Coriobacteriales</taxon>
        <taxon>Atopobiaceae</taxon>
        <taxon>Olsenella</taxon>
    </lineage>
</organism>
<dbReference type="PATRIC" id="fig|1125712.3.peg.1439"/>
<dbReference type="PANTHER" id="PTHR10302:SF0">
    <property type="entry name" value="SINGLE-STRANDED DNA-BINDING PROTEIN, MITOCHONDRIAL"/>
    <property type="match status" value="1"/>
</dbReference>
<dbReference type="GO" id="GO:0006310">
    <property type="term" value="P:DNA recombination"/>
    <property type="evidence" value="ECO:0007669"/>
    <property type="project" value="UniProtKB-UniRule"/>
</dbReference>
<dbReference type="InterPro" id="IPR011344">
    <property type="entry name" value="ssDNA-bd"/>
</dbReference>
<dbReference type="eggNOG" id="COG0629">
    <property type="taxonomic scope" value="Bacteria"/>
</dbReference>
<dbReference type="GO" id="GO:0006260">
    <property type="term" value="P:DNA replication"/>
    <property type="evidence" value="ECO:0007669"/>
    <property type="project" value="UniProtKB-UniRule"/>
</dbReference>
<proteinExistence type="inferred from homology"/>
<accession>U2UY67</accession>
<dbReference type="RefSeq" id="WP_021726332.1">
    <property type="nucleotide sequence ID" value="NZ_AWEZ01000047.1"/>
</dbReference>
<dbReference type="HAMAP" id="MF_00984">
    <property type="entry name" value="SSB"/>
    <property type="match status" value="1"/>
</dbReference>
<keyword evidence="2" id="KW-0234">DNA repair</keyword>
<keyword evidence="1 2" id="KW-0238">DNA-binding</keyword>
<evidence type="ECO:0000256" key="2">
    <source>
        <dbReference type="HAMAP-Rule" id="MF_00984"/>
    </source>
</evidence>
<keyword evidence="5" id="KW-1185">Reference proteome</keyword>
<evidence type="ECO:0000313" key="5">
    <source>
        <dbReference type="Proteomes" id="UP000016638"/>
    </source>
</evidence>
<dbReference type="PROSITE" id="PS50935">
    <property type="entry name" value="SSB"/>
    <property type="match status" value="1"/>
</dbReference>
<comment type="caution">
    <text evidence="4">The sequence shown here is derived from an EMBL/GenBank/DDBJ whole genome shotgun (WGS) entry which is preliminary data.</text>
</comment>
<dbReference type="Pfam" id="PF00436">
    <property type="entry name" value="SSB"/>
    <property type="match status" value="1"/>
</dbReference>